<dbReference type="AlphaFoldDB" id="A0A8X6GYS2"/>
<protein>
    <submittedName>
        <fullName evidence="1">Uncharacterized protein</fullName>
    </submittedName>
</protein>
<evidence type="ECO:0000313" key="1">
    <source>
        <dbReference type="EMBL" id="GFR13802.1"/>
    </source>
</evidence>
<proteinExistence type="predicted"/>
<dbReference type="Proteomes" id="UP000887116">
    <property type="component" value="Unassembled WGS sequence"/>
</dbReference>
<reference evidence="1" key="1">
    <citation type="submission" date="2020-07" db="EMBL/GenBank/DDBJ databases">
        <title>Multicomponent nature underlies the extraordinary mechanical properties of spider dragline silk.</title>
        <authorList>
            <person name="Kono N."/>
            <person name="Nakamura H."/>
            <person name="Mori M."/>
            <person name="Yoshida Y."/>
            <person name="Ohtoshi R."/>
            <person name="Malay A.D."/>
            <person name="Moran D.A.P."/>
            <person name="Tomita M."/>
            <person name="Numata K."/>
            <person name="Arakawa K."/>
        </authorList>
    </citation>
    <scope>NUCLEOTIDE SEQUENCE</scope>
</reference>
<sequence>MWCGIPSLPTMIYPTTLGPSNMLLPPSLNPVEGVLSEGITRIVKHPPSKRQEHMMRSHWSAPIFYFVLFLDIKGCADDQITLLNQTSGRVRNEGRV</sequence>
<comment type="caution">
    <text evidence="1">The sequence shown here is derived from an EMBL/GenBank/DDBJ whole genome shotgun (WGS) entry which is preliminary data.</text>
</comment>
<dbReference type="EMBL" id="BMAO01026987">
    <property type="protein sequence ID" value="GFR13802.1"/>
    <property type="molecule type" value="Genomic_DNA"/>
</dbReference>
<organism evidence="1 2">
    <name type="scientific">Trichonephila clavata</name>
    <name type="common">Joro spider</name>
    <name type="synonym">Nephila clavata</name>
    <dbReference type="NCBI Taxonomy" id="2740835"/>
    <lineage>
        <taxon>Eukaryota</taxon>
        <taxon>Metazoa</taxon>
        <taxon>Ecdysozoa</taxon>
        <taxon>Arthropoda</taxon>
        <taxon>Chelicerata</taxon>
        <taxon>Arachnida</taxon>
        <taxon>Araneae</taxon>
        <taxon>Araneomorphae</taxon>
        <taxon>Entelegynae</taxon>
        <taxon>Araneoidea</taxon>
        <taxon>Nephilidae</taxon>
        <taxon>Trichonephila</taxon>
    </lineage>
</organism>
<gene>
    <name evidence="1" type="ORF">TNCT_222041</name>
</gene>
<name>A0A8X6GYS2_TRICU</name>
<keyword evidence="2" id="KW-1185">Reference proteome</keyword>
<evidence type="ECO:0000313" key="2">
    <source>
        <dbReference type="Proteomes" id="UP000887116"/>
    </source>
</evidence>
<dbReference type="OrthoDB" id="10293790at2759"/>
<accession>A0A8X6GYS2</accession>